<protein>
    <submittedName>
        <fullName evidence="1">Uncharacterized protein</fullName>
    </submittedName>
</protein>
<name>C4J7I1_MAIZE</name>
<evidence type="ECO:0000313" key="1">
    <source>
        <dbReference type="EMBL" id="ACR37131.1"/>
    </source>
</evidence>
<proteinExistence type="evidence at transcript level"/>
<organism evidence="1">
    <name type="scientific">Zea mays</name>
    <name type="common">Maize</name>
    <dbReference type="NCBI Taxonomy" id="4577"/>
    <lineage>
        <taxon>Eukaryota</taxon>
        <taxon>Viridiplantae</taxon>
        <taxon>Streptophyta</taxon>
        <taxon>Embryophyta</taxon>
        <taxon>Tracheophyta</taxon>
        <taxon>Spermatophyta</taxon>
        <taxon>Magnoliopsida</taxon>
        <taxon>Liliopsida</taxon>
        <taxon>Poales</taxon>
        <taxon>Poaceae</taxon>
        <taxon>PACMAD clade</taxon>
        <taxon>Panicoideae</taxon>
        <taxon>Andropogonodae</taxon>
        <taxon>Andropogoneae</taxon>
        <taxon>Tripsacinae</taxon>
        <taxon>Zea</taxon>
    </lineage>
</organism>
<accession>C4J7I1</accession>
<reference evidence="1" key="2">
    <citation type="submission" date="2012-06" db="EMBL/GenBank/DDBJ databases">
        <authorList>
            <person name="Yu Y."/>
            <person name="Currie J."/>
            <person name="Lomeli R."/>
            <person name="Angelova A."/>
            <person name="Collura K."/>
            <person name="Wissotski M."/>
            <person name="Campos D."/>
            <person name="Kudrna D."/>
            <person name="Golser W."/>
            <person name="Ashely E."/>
            <person name="Descour A."/>
            <person name="Fernandes J."/>
            <person name="Soderlund C."/>
            <person name="Walbot V."/>
        </authorList>
    </citation>
    <scope>NUCLEOTIDE SEQUENCE</scope>
    <source>
        <strain evidence="1">B73</strain>
    </source>
</reference>
<dbReference type="EMBL" id="BT086778">
    <property type="protein sequence ID" value="ACR37131.1"/>
    <property type="molecule type" value="mRNA"/>
</dbReference>
<sequence length="31" mass="3514">MPHFLTIMVSALSNHSARSEESGDLDMSRYM</sequence>
<reference evidence="1" key="1">
    <citation type="journal article" date="2009" name="PLoS Genet.">
        <title>Sequencing, mapping, and analysis of 27,455 maize full-length cDNAs.</title>
        <authorList>
            <person name="Soderlund C."/>
            <person name="Descour A."/>
            <person name="Kudrna D."/>
            <person name="Bomhoff M."/>
            <person name="Boyd L."/>
            <person name="Currie J."/>
            <person name="Angelova A."/>
            <person name="Collura K."/>
            <person name="Wissotski M."/>
            <person name="Ashley E."/>
            <person name="Morrow D."/>
            <person name="Fernandes J."/>
            <person name="Walbot V."/>
            <person name="Yu Y."/>
        </authorList>
    </citation>
    <scope>NUCLEOTIDE SEQUENCE</scope>
    <source>
        <strain evidence="1">B73</strain>
    </source>
</reference>
<dbReference type="AlphaFoldDB" id="C4J7I1"/>